<keyword evidence="21" id="KW-1185">Reference proteome</keyword>
<dbReference type="GeneID" id="8291592"/>
<feature type="domain" description="BRCT" evidence="19">
    <location>
        <begin position="685"/>
        <end position="783"/>
    </location>
</feature>
<gene>
    <name evidence="20" type="ordered locus">KLTH0C11286g</name>
</gene>
<dbReference type="PROSITE" id="PS00697">
    <property type="entry name" value="DNA_LIGASE_A1"/>
    <property type="match status" value="1"/>
</dbReference>
<feature type="region of interest" description="Disordered" evidence="17">
    <location>
        <begin position="1"/>
        <end position="23"/>
    </location>
</feature>
<dbReference type="GO" id="GO:0006303">
    <property type="term" value="P:double-strand break repair via nonhomologous end joining"/>
    <property type="evidence" value="ECO:0007669"/>
    <property type="project" value="TreeGrafter"/>
</dbReference>
<dbReference type="InterPro" id="IPR012310">
    <property type="entry name" value="DNA_ligase_ATP-dep_cent"/>
</dbReference>
<keyword evidence="10" id="KW-0460">Magnesium</keyword>
<evidence type="ECO:0000256" key="14">
    <source>
        <dbReference type="ARBA" id="ARBA00034003"/>
    </source>
</evidence>
<dbReference type="SUPFAM" id="SSF56091">
    <property type="entry name" value="DNA ligase/mRNA capping enzyme, catalytic domain"/>
    <property type="match status" value="1"/>
</dbReference>
<keyword evidence="5" id="KW-0479">Metal-binding</keyword>
<evidence type="ECO:0000256" key="11">
    <source>
        <dbReference type="ARBA" id="ARBA00023172"/>
    </source>
</evidence>
<dbReference type="OMA" id="EGIMIKH"/>
<dbReference type="GO" id="GO:0003910">
    <property type="term" value="F:DNA ligase (ATP) activity"/>
    <property type="evidence" value="ECO:0007669"/>
    <property type="project" value="UniProtKB-EC"/>
</dbReference>
<dbReference type="OrthoDB" id="151490at2759"/>
<sequence length="951" mass="108867">MDGNGKCPSETDTSKISENEPHNFAPSPDFRWLCEELFHRLDAINEHRQELGKAVTVKRVEIITCFIKLWRTTVGDDFFPALRLMFPYRDPRAYHIKDFTLIKAVCKALNLSRDSLTERRLLNWKQYAGRGTSLSKFCVQEISKRRKEPLPERQLTIDGLNEKLDELAKEASGKKAWGTTGLSESHSFQFCLKNLSFLELRYFFDIVLKNRVIGGLEHKFLACWHPDAQIYLGVVTDLKILSKKLWNPSVRLDKRDLSINIGHAFAPHLAKRLHVSYERICSKLKHDFILEEKMDGERIQLHYVNGGSVLKFLSRRGIDFSHLYGQEVARGVISQYLKLKSDVRDCVLDGEMVSYDKKRKIILPFGIVKSAAVDELINSEVGNENDGYRPLYMVFDLVYLNGVSLTKVPLHIRKEYLKEILSPVPDVVEILKGIRACDAKAIKNFMQRAIEMGSEGVIVKQASSTYEVGARNDHWVKIKPEYFEDLGETMDLVVIGRDPGKKDSLMCGLLVSDSEHILENFGPIEHGKEGDPIIKCVSFCNVANGVSDEEFKEINRKTRGSWVSYKEKPPPLSLLEFGSKIPVEWIDPKNSVVIEVKARSVENSEYSSKRYRAGSTLHSAYCRRIRNDKDWTTCTSVAQYQQAKAAHNYHRYKRKVHQVSPRRKRNVHEIFEYCAGEAKSELDTEGSSIFEGLHFYILSDYVTSQRRRYERGMVAAKVVKHGGLIVKNIDMRPEHLSYLRIVSGKTTIECRNLVNRGYDIIDPCWIFDCISAGFQLGIEPKHCFQTSRRLLDNSRQRVDQYGDSFSRPLDTTEFQQLFKFFCSSPSDFSSRISSMLQDDLDEAPLFLLQRFKIYVLAADLIPQQFSILRRKIELYGGVVSETLEGANLVLVPSALSTARTAYYVQELRQKIAGNAFAGNTNTRIPHIVRSEWLDTCTTEQCLVPEEDFSSI</sequence>
<dbReference type="EC" id="6.5.1.1" evidence="15"/>
<evidence type="ECO:0000313" key="21">
    <source>
        <dbReference type="Proteomes" id="UP000002036"/>
    </source>
</evidence>
<evidence type="ECO:0000256" key="16">
    <source>
        <dbReference type="RuleBase" id="RU004196"/>
    </source>
</evidence>
<evidence type="ECO:0000256" key="7">
    <source>
        <dbReference type="ARBA" id="ARBA00022741"/>
    </source>
</evidence>
<dbReference type="RefSeq" id="XP_002552706.1">
    <property type="nucleotide sequence ID" value="XM_002552660.1"/>
</dbReference>
<dbReference type="GO" id="GO:0032807">
    <property type="term" value="C:DNA ligase IV complex"/>
    <property type="evidence" value="ECO:0007669"/>
    <property type="project" value="TreeGrafter"/>
</dbReference>
<evidence type="ECO:0000259" key="19">
    <source>
        <dbReference type="PROSITE" id="PS50172"/>
    </source>
</evidence>
<dbReference type="InterPro" id="IPR044125">
    <property type="entry name" value="Adenylation_DNA_ligase_IV"/>
</dbReference>
<evidence type="ECO:0000256" key="9">
    <source>
        <dbReference type="ARBA" id="ARBA00022840"/>
    </source>
</evidence>
<evidence type="ECO:0000256" key="13">
    <source>
        <dbReference type="ARBA" id="ARBA00023242"/>
    </source>
</evidence>
<keyword evidence="11 15" id="KW-0233">DNA recombination</keyword>
<accession>C5DEQ7</accession>
<dbReference type="Gene3D" id="1.10.3260.10">
    <property type="entry name" value="DNA ligase, ATP-dependent, N-terminal domain"/>
    <property type="match status" value="1"/>
</dbReference>
<name>C5DEQ7_LACTC</name>
<comment type="catalytic activity">
    <reaction evidence="14 15">
        <text>ATP + (deoxyribonucleotide)n-3'-hydroxyl + 5'-phospho-(deoxyribonucleotide)m = (deoxyribonucleotide)n+m + AMP + diphosphate.</text>
        <dbReference type="EC" id="6.5.1.1"/>
    </reaction>
</comment>
<keyword evidence="9 15" id="KW-0067">ATP-binding</keyword>
<dbReference type="CDD" id="cd07968">
    <property type="entry name" value="OBF_DNA_ligase_IV"/>
    <property type="match status" value="1"/>
</dbReference>
<dbReference type="InterPro" id="IPR036420">
    <property type="entry name" value="BRCT_dom_sf"/>
</dbReference>
<dbReference type="InterPro" id="IPR016059">
    <property type="entry name" value="DNA_ligase_ATP-dep_CS"/>
</dbReference>
<dbReference type="Proteomes" id="UP000002036">
    <property type="component" value="Chromosome C"/>
</dbReference>
<evidence type="ECO:0000259" key="18">
    <source>
        <dbReference type="PROSITE" id="PS50160"/>
    </source>
</evidence>
<keyword evidence="7 15" id="KW-0547">Nucleotide-binding</keyword>
<dbReference type="KEGG" id="lth:KLTH0C11286g"/>
<dbReference type="GO" id="GO:0046872">
    <property type="term" value="F:metal ion binding"/>
    <property type="evidence" value="ECO:0007669"/>
    <property type="project" value="UniProtKB-KW"/>
</dbReference>
<reference evidence="20 21" key="1">
    <citation type="journal article" date="2009" name="Genome Res.">
        <title>Comparative genomics of protoploid Saccharomycetaceae.</title>
        <authorList>
            <consortium name="The Genolevures Consortium"/>
            <person name="Souciet J.-L."/>
            <person name="Dujon B."/>
            <person name="Gaillardin C."/>
            <person name="Johnston M."/>
            <person name="Baret P.V."/>
            <person name="Cliften P."/>
            <person name="Sherman D.J."/>
            <person name="Weissenbach J."/>
            <person name="Westhof E."/>
            <person name="Wincker P."/>
            <person name="Jubin C."/>
            <person name="Poulain J."/>
            <person name="Barbe V."/>
            <person name="Segurens B."/>
            <person name="Artiguenave F."/>
            <person name="Anthouard V."/>
            <person name="Vacherie B."/>
            <person name="Val M.-E."/>
            <person name="Fulton R.S."/>
            <person name="Minx P."/>
            <person name="Wilson R."/>
            <person name="Durrens P."/>
            <person name="Jean G."/>
            <person name="Marck C."/>
            <person name="Martin T."/>
            <person name="Nikolski M."/>
            <person name="Rolland T."/>
            <person name="Seret M.-L."/>
            <person name="Casaregola S."/>
            <person name="Despons L."/>
            <person name="Fairhead C."/>
            <person name="Fischer G."/>
            <person name="Lafontaine I."/>
            <person name="Leh V."/>
            <person name="Lemaire M."/>
            <person name="de Montigny J."/>
            <person name="Neuveglise C."/>
            <person name="Thierry A."/>
            <person name="Blanc-Lenfle I."/>
            <person name="Bleykasten C."/>
            <person name="Diffels J."/>
            <person name="Fritsch E."/>
            <person name="Frangeul L."/>
            <person name="Goeffon A."/>
            <person name="Jauniaux N."/>
            <person name="Kachouri-Lafond R."/>
            <person name="Payen C."/>
            <person name="Potier S."/>
            <person name="Pribylova L."/>
            <person name="Ozanne C."/>
            <person name="Richard G.-F."/>
            <person name="Sacerdot C."/>
            <person name="Straub M.-L."/>
            <person name="Talla E."/>
        </authorList>
    </citation>
    <scope>NUCLEOTIDE SEQUENCE [LARGE SCALE GENOMIC DNA]</scope>
    <source>
        <strain evidence="21">ATCC 56472 / CBS 6340 / NRRL Y-8284</strain>
    </source>
</reference>
<dbReference type="FunCoup" id="C5DEQ7">
    <property type="interactions" value="609"/>
</dbReference>
<dbReference type="InterPro" id="IPR012340">
    <property type="entry name" value="NA-bd_OB-fold"/>
</dbReference>
<dbReference type="HOGENOM" id="CLU_004844_1_1_1"/>
<dbReference type="GO" id="GO:0006310">
    <property type="term" value="P:DNA recombination"/>
    <property type="evidence" value="ECO:0007669"/>
    <property type="project" value="UniProtKB-KW"/>
</dbReference>
<protein>
    <recommendedName>
        <fullName evidence="15">DNA ligase</fullName>
        <ecNumber evidence="15">6.5.1.1</ecNumber>
    </recommendedName>
</protein>
<evidence type="ECO:0000313" key="20">
    <source>
        <dbReference type="EMBL" id="CAR22268.1"/>
    </source>
</evidence>
<keyword evidence="4 15" id="KW-0436">Ligase</keyword>
<dbReference type="Pfam" id="PF01068">
    <property type="entry name" value="DNA_ligase_A_M"/>
    <property type="match status" value="1"/>
</dbReference>
<keyword evidence="12 15" id="KW-0234">DNA repair</keyword>
<feature type="domain" description="ATP-dependent DNA ligase family profile" evidence="18">
    <location>
        <begin position="383"/>
        <end position="515"/>
    </location>
</feature>
<keyword evidence="13" id="KW-0539">Nucleus</keyword>
<dbReference type="PANTHER" id="PTHR45997:SF1">
    <property type="entry name" value="DNA LIGASE 4"/>
    <property type="match status" value="1"/>
</dbReference>
<evidence type="ECO:0000256" key="1">
    <source>
        <dbReference type="ARBA" id="ARBA00001946"/>
    </source>
</evidence>
<dbReference type="InterPro" id="IPR000977">
    <property type="entry name" value="DNA_ligase_ATP-dep"/>
</dbReference>
<evidence type="ECO:0000256" key="12">
    <source>
        <dbReference type="ARBA" id="ARBA00023204"/>
    </source>
</evidence>
<dbReference type="PROSITE" id="PS00333">
    <property type="entry name" value="DNA_LIGASE_A2"/>
    <property type="match status" value="1"/>
</dbReference>
<dbReference type="eggNOG" id="KOG0966">
    <property type="taxonomic scope" value="Eukaryota"/>
</dbReference>
<dbReference type="InterPro" id="IPR029710">
    <property type="entry name" value="LIG4"/>
</dbReference>
<dbReference type="EMBL" id="CU928167">
    <property type="protein sequence ID" value="CAR22268.1"/>
    <property type="molecule type" value="Genomic_DNA"/>
</dbReference>
<evidence type="ECO:0000256" key="3">
    <source>
        <dbReference type="ARBA" id="ARBA00007572"/>
    </source>
</evidence>
<organism evidence="20 21">
    <name type="scientific">Lachancea thermotolerans (strain ATCC 56472 / CBS 6340 / NRRL Y-8284)</name>
    <name type="common">Yeast</name>
    <name type="synonym">Kluyveromyces thermotolerans</name>
    <dbReference type="NCBI Taxonomy" id="559295"/>
    <lineage>
        <taxon>Eukaryota</taxon>
        <taxon>Fungi</taxon>
        <taxon>Dikarya</taxon>
        <taxon>Ascomycota</taxon>
        <taxon>Saccharomycotina</taxon>
        <taxon>Saccharomycetes</taxon>
        <taxon>Saccharomycetales</taxon>
        <taxon>Saccharomycetaceae</taxon>
        <taxon>Lachancea</taxon>
    </lineage>
</organism>
<dbReference type="InParanoid" id="C5DEQ7"/>
<dbReference type="GO" id="GO:0071897">
    <property type="term" value="P:DNA biosynthetic process"/>
    <property type="evidence" value="ECO:0007669"/>
    <property type="project" value="InterPro"/>
</dbReference>
<dbReference type="CDD" id="cd07903">
    <property type="entry name" value="Adenylation_DNA_ligase_IV"/>
    <property type="match status" value="1"/>
</dbReference>
<evidence type="ECO:0000256" key="10">
    <source>
        <dbReference type="ARBA" id="ARBA00022842"/>
    </source>
</evidence>
<evidence type="ECO:0000256" key="6">
    <source>
        <dbReference type="ARBA" id="ARBA00022737"/>
    </source>
</evidence>
<dbReference type="Gene3D" id="3.30.470.30">
    <property type="entry name" value="DNA ligase/mRNA capping enzyme"/>
    <property type="match status" value="1"/>
</dbReference>
<evidence type="ECO:0000256" key="2">
    <source>
        <dbReference type="ARBA" id="ARBA00004123"/>
    </source>
</evidence>
<dbReference type="SMART" id="SM00292">
    <property type="entry name" value="BRCT"/>
    <property type="match status" value="1"/>
</dbReference>
<dbReference type="GO" id="GO:0003677">
    <property type="term" value="F:DNA binding"/>
    <property type="evidence" value="ECO:0007669"/>
    <property type="project" value="InterPro"/>
</dbReference>
<comment type="similarity">
    <text evidence="3 16">Belongs to the ATP-dependent DNA ligase family.</text>
</comment>
<evidence type="ECO:0000256" key="5">
    <source>
        <dbReference type="ARBA" id="ARBA00022723"/>
    </source>
</evidence>
<evidence type="ECO:0000256" key="15">
    <source>
        <dbReference type="RuleBase" id="RU000617"/>
    </source>
</evidence>
<dbReference type="Pfam" id="PF04675">
    <property type="entry name" value="DNA_ligase_A_N"/>
    <property type="match status" value="1"/>
</dbReference>
<dbReference type="AlphaFoldDB" id="C5DEQ7"/>
<dbReference type="STRING" id="559295.C5DEQ7"/>
<dbReference type="PANTHER" id="PTHR45997">
    <property type="entry name" value="DNA LIGASE 4"/>
    <property type="match status" value="1"/>
</dbReference>
<keyword evidence="6" id="KW-0677">Repeat</keyword>
<feature type="compositionally biased region" description="Basic and acidic residues" evidence="17">
    <location>
        <begin position="12"/>
        <end position="21"/>
    </location>
</feature>
<dbReference type="GO" id="GO:0005524">
    <property type="term" value="F:ATP binding"/>
    <property type="evidence" value="ECO:0007669"/>
    <property type="project" value="UniProtKB-KW"/>
</dbReference>
<dbReference type="InterPro" id="IPR036599">
    <property type="entry name" value="DNA_ligase_N_sf"/>
</dbReference>
<dbReference type="InterPro" id="IPR012308">
    <property type="entry name" value="DNA_ligase_ATP-dep_N"/>
</dbReference>
<comment type="subcellular location">
    <subcellularLocation>
        <location evidence="2">Nucleus</location>
    </subcellularLocation>
</comment>
<proteinExistence type="inferred from homology"/>
<evidence type="ECO:0000256" key="4">
    <source>
        <dbReference type="ARBA" id="ARBA00022598"/>
    </source>
</evidence>
<dbReference type="SUPFAM" id="SSF50249">
    <property type="entry name" value="Nucleic acid-binding proteins"/>
    <property type="match status" value="1"/>
</dbReference>
<dbReference type="Pfam" id="PF16589">
    <property type="entry name" value="BRCT_2"/>
    <property type="match status" value="1"/>
</dbReference>
<dbReference type="Gene3D" id="3.40.50.10190">
    <property type="entry name" value="BRCT domain"/>
    <property type="match status" value="2"/>
</dbReference>
<evidence type="ECO:0000256" key="17">
    <source>
        <dbReference type="SAM" id="MobiDB-lite"/>
    </source>
</evidence>
<dbReference type="PROSITE" id="PS50160">
    <property type="entry name" value="DNA_LIGASE_A3"/>
    <property type="match status" value="1"/>
</dbReference>
<comment type="cofactor">
    <cofactor evidence="1">
        <name>Mg(2+)</name>
        <dbReference type="ChEBI" id="CHEBI:18420"/>
    </cofactor>
</comment>
<dbReference type="SUPFAM" id="SSF52113">
    <property type="entry name" value="BRCT domain"/>
    <property type="match status" value="2"/>
</dbReference>
<dbReference type="Gene3D" id="2.40.50.140">
    <property type="entry name" value="Nucleic acid-binding proteins"/>
    <property type="match status" value="1"/>
</dbReference>
<dbReference type="NCBIfam" id="TIGR00574">
    <property type="entry name" value="dnl1"/>
    <property type="match status" value="1"/>
</dbReference>
<keyword evidence="8 15" id="KW-0227">DNA damage</keyword>
<dbReference type="InterPro" id="IPR001357">
    <property type="entry name" value="BRCT_dom"/>
</dbReference>
<dbReference type="GO" id="GO:0006297">
    <property type="term" value="P:nucleotide-excision repair, DNA gap filling"/>
    <property type="evidence" value="ECO:0007669"/>
    <property type="project" value="TreeGrafter"/>
</dbReference>
<dbReference type="PROSITE" id="PS50172">
    <property type="entry name" value="BRCT"/>
    <property type="match status" value="2"/>
</dbReference>
<feature type="domain" description="BRCT" evidence="19">
    <location>
        <begin position="843"/>
        <end position="950"/>
    </location>
</feature>
<evidence type="ECO:0000256" key="8">
    <source>
        <dbReference type="ARBA" id="ARBA00022763"/>
    </source>
</evidence>